<evidence type="ECO:0000256" key="6">
    <source>
        <dbReference type="ARBA" id="ARBA00022989"/>
    </source>
</evidence>
<evidence type="ECO:0000256" key="7">
    <source>
        <dbReference type="ARBA" id="ARBA00023136"/>
    </source>
</evidence>
<comment type="caution">
    <text evidence="10">The sequence shown here is derived from an EMBL/GenBank/DDBJ whole genome shotgun (WGS) entry which is preliminary data.</text>
</comment>
<comment type="similarity">
    <text evidence="2">Belongs to the EamA transporter family.</text>
</comment>
<evidence type="ECO:0000256" key="4">
    <source>
        <dbReference type="ARBA" id="ARBA00022475"/>
    </source>
</evidence>
<dbReference type="AlphaFoldDB" id="A0A2P2E6N4"/>
<keyword evidence="5 8" id="KW-0812">Transmembrane</keyword>
<dbReference type="InterPro" id="IPR000620">
    <property type="entry name" value="EamA_dom"/>
</dbReference>
<dbReference type="RefSeq" id="WP_192576110.1">
    <property type="nucleotide sequence ID" value="NZ_BFBR01000001.1"/>
</dbReference>
<keyword evidence="6 8" id="KW-1133">Transmembrane helix</keyword>
<feature type="transmembrane region" description="Helical" evidence="8">
    <location>
        <begin position="46"/>
        <end position="66"/>
    </location>
</feature>
<dbReference type="PANTHER" id="PTHR22911">
    <property type="entry name" value="ACYL-MALONYL CONDENSING ENZYME-RELATED"/>
    <property type="match status" value="1"/>
</dbReference>
<dbReference type="InterPro" id="IPR004626">
    <property type="entry name" value="RarD"/>
</dbReference>
<feature type="transmembrane region" description="Helical" evidence="8">
    <location>
        <begin position="204"/>
        <end position="229"/>
    </location>
</feature>
<proteinExistence type="inferred from homology"/>
<dbReference type="InterPro" id="IPR037185">
    <property type="entry name" value="EmrE-like"/>
</dbReference>
<dbReference type="GO" id="GO:0005886">
    <property type="term" value="C:plasma membrane"/>
    <property type="evidence" value="ECO:0007669"/>
    <property type="project" value="UniProtKB-SubCell"/>
</dbReference>
<dbReference type="Pfam" id="PF00892">
    <property type="entry name" value="EamA"/>
    <property type="match status" value="1"/>
</dbReference>
<evidence type="ECO:0000256" key="5">
    <source>
        <dbReference type="ARBA" id="ARBA00022692"/>
    </source>
</evidence>
<dbReference type="PANTHER" id="PTHR22911:SF137">
    <property type="entry name" value="SOLUTE CARRIER FAMILY 35 MEMBER G2-RELATED"/>
    <property type="match status" value="1"/>
</dbReference>
<dbReference type="EMBL" id="BFBR01000001">
    <property type="protein sequence ID" value="GBF56713.1"/>
    <property type="molecule type" value="Genomic_DNA"/>
</dbReference>
<reference evidence="10 11" key="1">
    <citation type="journal article" date="2018" name="Genome Announc.">
        <title>Draft Genome Sequence of "Candidatus Phycosocius bacilliformis," an Alphaproteobacterial Ectosymbiont of the Hydrocarbon-Producing Green Alga Botryococcus braunii.</title>
        <authorList>
            <person name="Tanabe Y."/>
            <person name="Yamaguchi H."/>
            <person name="Watanabe M.M."/>
        </authorList>
    </citation>
    <scope>NUCLEOTIDE SEQUENCE [LARGE SCALE GENOMIC DNA]</scope>
    <source>
        <strain evidence="10 11">BOTRYCO-2</strain>
    </source>
</reference>
<feature type="transmembrane region" description="Helical" evidence="8">
    <location>
        <begin position="12"/>
        <end position="34"/>
    </location>
</feature>
<evidence type="ECO:0000256" key="3">
    <source>
        <dbReference type="ARBA" id="ARBA00022448"/>
    </source>
</evidence>
<keyword evidence="4" id="KW-1003">Cell membrane</keyword>
<evidence type="ECO:0000313" key="11">
    <source>
        <dbReference type="Proteomes" id="UP000245086"/>
    </source>
</evidence>
<name>A0A2P2E6N4_9PROT</name>
<feature type="transmembrane region" description="Helical" evidence="8">
    <location>
        <begin position="128"/>
        <end position="145"/>
    </location>
</feature>
<evidence type="ECO:0000256" key="1">
    <source>
        <dbReference type="ARBA" id="ARBA00004651"/>
    </source>
</evidence>
<feature type="transmembrane region" description="Helical" evidence="8">
    <location>
        <begin position="179"/>
        <end position="198"/>
    </location>
</feature>
<keyword evidence="7 8" id="KW-0472">Membrane</keyword>
<feature type="transmembrane region" description="Helical" evidence="8">
    <location>
        <begin position="104"/>
        <end position="121"/>
    </location>
</feature>
<gene>
    <name evidence="10" type="ORF">PbB2_00370</name>
</gene>
<sequence>MTDTQAKPIPPAFWAGLSAYAMWGLLPAFLHVFSKLPPLEVTAQRIVWTLPCALVATLIFGGRATLRVPWRTLGLLGLSAALIGGNWLLYVWAVGQNRIVESSLGYFINPLINVIMGVIFFREKLTRWQAGALIFAVVGVANQTFMVGAFPYVALGLGFSFALYGLVRKLAPVEPAAGLFWESAILFLPALAVMMWHIQMGGPVMGGSVSMAGLLLLLGPVTAIPLILFATGARGLKLTTLGLMQYLAPTLQFTTGLAMGEHFTPAHGVTFALIWIGLALYSVATFQSSRKTV</sequence>
<evidence type="ECO:0000259" key="9">
    <source>
        <dbReference type="Pfam" id="PF00892"/>
    </source>
</evidence>
<evidence type="ECO:0000256" key="8">
    <source>
        <dbReference type="SAM" id="Phobius"/>
    </source>
</evidence>
<dbReference type="Proteomes" id="UP000245086">
    <property type="component" value="Unassembled WGS sequence"/>
</dbReference>
<organism evidence="10 11">
    <name type="scientific">Candidatus Phycosocius bacilliformis</name>
    <dbReference type="NCBI Taxonomy" id="1445552"/>
    <lineage>
        <taxon>Bacteria</taxon>
        <taxon>Pseudomonadati</taxon>
        <taxon>Pseudomonadota</taxon>
        <taxon>Alphaproteobacteria</taxon>
        <taxon>Caulobacterales</taxon>
        <taxon>Caulobacterales incertae sedis</taxon>
        <taxon>Candidatus Phycosocius</taxon>
    </lineage>
</organism>
<comment type="subcellular location">
    <subcellularLocation>
        <location evidence="1">Cell membrane</location>
        <topology evidence="1">Multi-pass membrane protein</topology>
    </subcellularLocation>
</comment>
<dbReference type="NCBIfam" id="TIGR00688">
    <property type="entry name" value="rarD"/>
    <property type="match status" value="1"/>
</dbReference>
<keyword evidence="11" id="KW-1185">Reference proteome</keyword>
<dbReference type="SUPFAM" id="SSF103481">
    <property type="entry name" value="Multidrug resistance efflux transporter EmrE"/>
    <property type="match status" value="1"/>
</dbReference>
<feature type="domain" description="EamA" evidence="9">
    <location>
        <begin position="15"/>
        <end position="141"/>
    </location>
</feature>
<feature type="transmembrane region" description="Helical" evidence="8">
    <location>
        <begin position="73"/>
        <end position="92"/>
    </location>
</feature>
<evidence type="ECO:0000313" key="10">
    <source>
        <dbReference type="EMBL" id="GBF56713.1"/>
    </source>
</evidence>
<feature type="transmembrane region" description="Helical" evidence="8">
    <location>
        <begin position="266"/>
        <end position="286"/>
    </location>
</feature>
<keyword evidence="3" id="KW-0813">Transport</keyword>
<protein>
    <recommendedName>
        <fullName evidence="9">EamA domain-containing protein</fullName>
    </recommendedName>
</protein>
<accession>A0A2P2E6N4</accession>
<evidence type="ECO:0000256" key="2">
    <source>
        <dbReference type="ARBA" id="ARBA00007362"/>
    </source>
</evidence>